<evidence type="ECO:0000256" key="18">
    <source>
        <dbReference type="ARBA" id="ARBA00025915"/>
    </source>
</evidence>
<evidence type="ECO:0000256" key="16">
    <source>
        <dbReference type="ARBA" id="ARBA00023268"/>
    </source>
</evidence>
<evidence type="ECO:0000256" key="9">
    <source>
        <dbReference type="ARBA" id="ARBA00022490"/>
    </source>
</evidence>
<dbReference type="Pfam" id="PF07837">
    <property type="entry name" value="FTCD_N"/>
    <property type="match status" value="1"/>
</dbReference>
<dbReference type="GO" id="GO:0005542">
    <property type="term" value="F:folic acid binding"/>
    <property type="evidence" value="ECO:0007669"/>
    <property type="project" value="UniProtKB-KW"/>
</dbReference>
<keyword evidence="14" id="KW-0206">Cytoskeleton</keyword>
<evidence type="ECO:0000256" key="19">
    <source>
        <dbReference type="ARBA" id="ARBA00030029"/>
    </source>
</evidence>
<keyword evidence="13" id="KW-0333">Golgi apparatus</keyword>
<dbReference type="InterPro" id="IPR051623">
    <property type="entry name" value="FTCD"/>
</dbReference>
<dbReference type="InterPro" id="IPR037064">
    <property type="entry name" value="Formiminotransferase_N_sf"/>
</dbReference>
<evidence type="ECO:0000256" key="3">
    <source>
        <dbReference type="ARBA" id="ARBA00005082"/>
    </source>
</evidence>
<evidence type="ECO:0000313" key="22">
    <source>
        <dbReference type="EMBL" id="VAW31878.1"/>
    </source>
</evidence>
<dbReference type="InterPro" id="IPR012886">
    <property type="entry name" value="Formiminotransferase_N"/>
</dbReference>
<gene>
    <name evidence="22" type="ORF">MNBD_CHLOROFLEXI01-5282</name>
</gene>
<dbReference type="NCBIfam" id="TIGR02024">
    <property type="entry name" value="FtcD"/>
    <property type="match status" value="1"/>
</dbReference>
<organism evidence="22">
    <name type="scientific">hydrothermal vent metagenome</name>
    <dbReference type="NCBI Taxonomy" id="652676"/>
    <lineage>
        <taxon>unclassified sequences</taxon>
        <taxon>metagenomes</taxon>
        <taxon>ecological metagenomes</taxon>
    </lineage>
</organism>
<keyword evidence="16" id="KW-0511">Multifunctional enzyme</keyword>
<dbReference type="SMART" id="SM01221">
    <property type="entry name" value="FTCD"/>
    <property type="match status" value="1"/>
</dbReference>
<evidence type="ECO:0000256" key="2">
    <source>
        <dbReference type="ARBA" id="ARBA00004555"/>
    </source>
</evidence>
<evidence type="ECO:0000256" key="12">
    <source>
        <dbReference type="ARBA" id="ARBA00022954"/>
    </source>
</evidence>
<dbReference type="Gene3D" id="3.30.70.670">
    <property type="entry name" value="Formiminotransferase, C-terminal subdomain"/>
    <property type="match status" value="1"/>
</dbReference>
<dbReference type="UniPathway" id="UPA00379">
    <property type="reaction ID" value="UER00555"/>
</dbReference>
<comment type="subunit">
    <text evidence="18">Homooctamer, including four polyglutamate binding sites. The subunits are arranged as a tetramer of dimers, and form a planar ring-shaped structure.</text>
</comment>
<evidence type="ECO:0000256" key="6">
    <source>
        <dbReference type="ARBA" id="ARBA00012252"/>
    </source>
</evidence>
<keyword evidence="12" id="KW-0290">Folate-binding</keyword>
<feature type="non-terminal residue" evidence="22">
    <location>
        <position position="356"/>
    </location>
</feature>
<protein>
    <recommendedName>
        <fullName evidence="8">Formimidoyltransferase-cyclodeaminase</fullName>
        <ecNumber evidence="6">2.1.2.5</ecNumber>
        <ecNumber evidence="7">4.3.1.4</ecNumber>
    </recommendedName>
    <alternativeName>
        <fullName evidence="19">Formiminotransferase-cyclodeaminase</fullName>
    </alternativeName>
</protein>
<evidence type="ECO:0000256" key="13">
    <source>
        <dbReference type="ARBA" id="ARBA00023034"/>
    </source>
</evidence>
<reference evidence="22" key="1">
    <citation type="submission" date="2018-06" db="EMBL/GenBank/DDBJ databases">
        <authorList>
            <person name="Zhirakovskaya E."/>
        </authorList>
    </citation>
    <scope>NUCLEOTIDE SEQUENCE</scope>
</reference>
<evidence type="ECO:0000256" key="17">
    <source>
        <dbReference type="ARBA" id="ARBA00025506"/>
    </source>
</evidence>
<accession>A0A3B0UM83</accession>
<dbReference type="AlphaFoldDB" id="A0A3B0UM83"/>
<proteinExistence type="inferred from homology"/>
<comment type="similarity">
    <text evidence="5">In the C-terminal section; belongs to the cyclodeaminase/cyclohydrolase family.</text>
</comment>
<comment type="pathway">
    <text evidence="3">Amino-acid degradation; L-histidine degradation into L-glutamate; L-glutamate from N-formimidoyl-L-glutamate (transferase route): step 1/1.</text>
</comment>
<dbReference type="Pfam" id="PF02971">
    <property type="entry name" value="FTCD"/>
    <property type="match status" value="1"/>
</dbReference>
<feature type="domain" description="Formiminotransferase N-terminal subdomain" evidence="21">
    <location>
        <begin position="16"/>
        <end position="193"/>
    </location>
</feature>
<evidence type="ECO:0000256" key="4">
    <source>
        <dbReference type="ARBA" id="ARBA00008297"/>
    </source>
</evidence>
<keyword evidence="11" id="KW-0369">Histidine metabolism</keyword>
<dbReference type="EC" id="2.1.2.5" evidence="6"/>
<evidence type="ECO:0000256" key="10">
    <source>
        <dbReference type="ARBA" id="ARBA00022679"/>
    </source>
</evidence>
<evidence type="ECO:0000256" key="8">
    <source>
        <dbReference type="ARBA" id="ARBA00017787"/>
    </source>
</evidence>
<name>A0A3B0UM83_9ZZZZ</name>
<dbReference type="SUPFAM" id="SSF101262">
    <property type="entry name" value="Methenyltetrahydrofolate cyclohydrolase-like"/>
    <property type="match status" value="1"/>
</dbReference>
<keyword evidence="9" id="KW-0963">Cytoplasm</keyword>
<dbReference type="GO" id="GO:0030409">
    <property type="term" value="F:glutamate formimidoyltransferase activity"/>
    <property type="evidence" value="ECO:0007669"/>
    <property type="project" value="UniProtKB-EC"/>
</dbReference>
<evidence type="ECO:0000256" key="7">
    <source>
        <dbReference type="ARBA" id="ARBA00012998"/>
    </source>
</evidence>
<dbReference type="InterPro" id="IPR007044">
    <property type="entry name" value="Cyclodeamin/CycHdrlase"/>
</dbReference>
<dbReference type="GO" id="GO:0005814">
    <property type="term" value="C:centriole"/>
    <property type="evidence" value="ECO:0007669"/>
    <property type="project" value="UniProtKB-SubCell"/>
</dbReference>
<dbReference type="PANTHER" id="PTHR12234:SF1">
    <property type="entry name" value="FORMIMINOTRANSFERASE N-TERMINAL SUBDOMAIN-CONTAINING PROTEIN"/>
    <property type="match status" value="1"/>
</dbReference>
<comment type="similarity">
    <text evidence="4">In the N-terminal section; belongs to the formiminotransferase family.</text>
</comment>
<evidence type="ECO:0000259" key="20">
    <source>
        <dbReference type="SMART" id="SM01221"/>
    </source>
</evidence>
<evidence type="ECO:0000256" key="1">
    <source>
        <dbReference type="ARBA" id="ARBA00004114"/>
    </source>
</evidence>
<dbReference type="GO" id="GO:0019557">
    <property type="term" value="P:L-histidine catabolic process to glutamate and formate"/>
    <property type="evidence" value="ECO:0007669"/>
    <property type="project" value="UniProtKB-UniPathway"/>
</dbReference>
<evidence type="ECO:0000256" key="5">
    <source>
        <dbReference type="ARBA" id="ARBA00010825"/>
    </source>
</evidence>
<dbReference type="EMBL" id="UOEU01000299">
    <property type="protein sequence ID" value="VAW31878.1"/>
    <property type="molecule type" value="Genomic_DNA"/>
</dbReference>
<dbReference type="InterPro" id="IPR013802">
    <property type="entry name" value="Formiminotransferase_C"/>
</dbReference>
<evidence type="ECO:0000256" key="11">
    <source>
        <dbReference type="ARBA" id="ARBA00022808"/>
    </source>
</evidence>
<comment type="subcellular location">
    <subcellularLocation>
        <location evidence="1">Cytoplasm</location>
        <location evidence="1">Cytoskeleton</location>
        <location evidence="1">Microtubule organizing center</location>
        <location evidence="1">Centrosome</location>
        <location evidence="1">Centriole</location>
    </subcellularLocation>
    <subcellularLocation>
        <location evidence="2">Golgi apparatus</location>
    </subcellularLocation>
</comment>
<evidence type="ECO:0000259" key="21">
    <source>
        <dbReference type="SMART" id="SM01222"/>
    </source>
</evidence>
<keyword evidence="10 22" id="KW-0808">Transferase</keyword>
<dbReference type="InterPro" id="IPR037070">
    <property type="entry name" value="Formiminotransferase_C_sf"/>
</dbReference>
<feature type="domain" description="Formiminotransferase C-terminal subdomain" evidence="20">
    <location>
        <begin position="194"/>
        <end position="306"/>
    </location>
</feature>
<dbReference type="SMART" id="SM01222">
    <property type="entry name" value="FTCD_N"/>
    <property type="match status" value="1"/>
</dbReference>
<evidence type="ECO:0000256" key="14">
    <source>
        <dbReference type="ARBA" id="ARBA00023212"/>
    </source>
</evidence>
<dbReference type="Pfam" id="PF04961">
    <property type="entry name" value="FTCD_C"/>
    <property type="match status" value="1"/>
</dbReference>
<dbReference type="InterPro" id="IPR004227">
    <property type="entry name" value="Formiminotransferase_cat"/>
</dbReference>
<comment type="function">
    <text evidence="17">Folate-dependent enzyme, that displays both transferase and deaminase activity. Serves to channel one-carbon units from formiminoglutamate to the folate pool.</text>
</comment>
<dbReference type="InterPro" id="IPR036178">
    <property type="entry name" value="Formintransfe-cycloase-like_sf"/>
</dbReference>
<dbReference type="EC" id="4.3.1.4" evidence="7"/>
<evidence type="ECO:0000256" key="15">
    <source>
        <dbReference type="ARBA" id="ARBA00023239"/>
    </source>
</evidence>
<dbReference type="SUPFAM" id="SSF55116">
    <property type="entry name" value="Formiminotransferase domain of formiminotransferase-cyclodeaminase"/>
    <property type="match status" value="2"/>
</dbReference>
<dbReference type="Gene3D" id="3.30.990.10">
    <property type="entry name" value="Formiminotransferase, N-terminal subdomain"/>
    <property type="match status" value="1"/>
</dbReference>
<dbReference type="InterPro" id="IPR022384">
    <property type="entry name" value="FormiminoTrfase_cat_dom_sf"/>
</dbReference>
<dbReference type="PANTHER" id="PTHR12234">
    <property type="entry name" value="FORMIMINOTRANSFERASE-CYCLODEAMINASE"/>
    <property type="match status" value="1"/>
</dbReference>
<sequence length="356" mass="39201">MQRLYHNRGDILTMQQLVECVPNFSEGRNAAVYNQIADAIRSVRGIHVLNVSADADHNRTVITFVGSPSSVSEAAFRSIRKAAELIDLNKHQGEHPRLGATDVCPFIPIRGITLKECITMANELGQRVAEELDIAVYLYGDAATNPQRKKLSNIRRGQYEQWKAEVATNPERKPDFGSTEPKKWGATVIGVRPFLIAYNLYLNSDDAEIADKIAKNIRFIGGGLRFVQAKGFLVEGQAQVSMNLTNFVKTPIYRVQEMVRREAAHYGLTITKAELVGMIPQQALMDSAKYYLQLDGMEDEQVLEYRLQEDEADVDATPYPFLDAVASKQPTPGGGSVAALAGALAASLTQMVAGLT</sequence>
<dbReference type="GO" id="GO:0030412">
    <property type="term" value="F:formimidoyltetrahydrofolate cyclodeaminase activity"/>
    <property type="evidence" value="ECO:0007669"/>
    <property type="project" value="UniProtKB-EC"/>
</dbReference>
<dbReference type="GO" id="GO:0019556">
    <property type="term" value="P:L-histidine catabolic process to glutamate and formamide"/>
    <property type="evidence" value="ECO:0007669"/>
    <property type="project" value="UniProtKB-UniPathway"/>
</dbReference>
<dbReference type="Gene3D" id="1.20.120.680">
    <property type="entry name" value="Formiminotetrahydrofolate cyclodeaminase monomer, up-and-down helical bundle"/>
    <property type="match status" value="1"/>
</dbReference>
<dbReference type="GO" id="GO:0005794">
    <property type="term" value="C:Golgi apparatus"/>
    <property type="evidence" value="ECO:0007669"/>
    <property type="project" value="UniProtKB-SubCell"/>
</dbReference>
<keyword evidence="15" id="KW-0456">Lyase</keyword>